<dbReference type="Pfam" id="PF09084">
    <property type="entry name" value="NMT1"/>
    <property type="match status" value="1"/>
</dbReference>
<dbReference type="InterPro" id="IPR015168">
    <property type="entry name" value="SsuA/THI5"/>
</dbReference>
<keyword evidence="2" id="KW-0732">Signal</keyword>
<keyword evidence="5" id="KW-1185">Reference proteome</keyword>
<dbReference type="OrthoDB" id="4527058at2"/>
<protein>
    <submittedName>
        <fullName evidence="4">ABC transporter substrate-binding protein</fullName>
    </submittedName>
</protein>
<sequence length="326" mass="32996">MSILTRKSVIALAVAAAAALAGTTACTAQSDDADGKLVVGFVVDPSWSHIPVAEQAGYFADRGLDVEVVNFSTGVEALQALTARQVDVTTAAAVPTSAAVLKSPELRVVADGARWSGGRIVARKDSGVASLADLEGKRVGAPQGTSGAFFADSVLAQAGVRAEQVQVAPSAIVTAATQGNVDAVSIFQPYQAQVIAALGDNAAVLEDSGGSFVDHCLYLTTEATATDKAEDLTAFFAALDAAGADLANGTEGSVAAVADATQLDPALVSGVLAEYDFSLELEPSLAEELNAKGTWAKQVGNIDAGAVLPDYGQFLDGQFLGQPAPA</sequence>
<evidence type="ECO:0000256" key="1">
    <source>
        <dbReference type="ARBA" id="ARBA00010742"/>
    </source>
</evidence>
<dbReference type="AlphaFoldDB" id="A0A448ID52"/>
<name>A0A448ID52_MYCCI</name>
<evidence type="ECO:0000313" key="5">
    <source>
        <dbReference type="Proteomes" id="UP000282551"/>
    </source>
</evidence>
<feature type="domain" description="Solute-binding protein family 3/N-terminal" evidence="3">
    <location>
        <begin position="36"/>
        <end position="252"/>
    </location>
</feature>
<evidence type="ECO:0000256" key="2">
    <source>
        <dbReference type="SAM" id="SignalP"/>
    </source>
</evidence>
<accession>A0A448ID52</accession>
<dbReference type="Proteomes" id="UP000282551">
    <property type="component" value="Chromosome"/>
</dbReference>
<organism evidence="4 5">
    <name type="scientific">Mycolicibacterium chitae</name>
    <name type="common">Mycobacterium chitae</name>
    <dbReference type="NCBI Taxonomy" id="1792"/>
    <lineage>
        <taxon>Bacteria</taxon>
        <taxon>Bacillati</taxon>
        <taxon>Actinomycetota</taxon>
        <taxon>Actinomycetes</taxon>
        <taxon>Mycobacteriales</taxon>
        <taxon>Mycobacteriaceae</taxon>
        <taxon>Mycolicibacterium</taxon>
    </lineage>
</organism>
<proteinExistence type="inferred from homology"/>
<dbReference type="PROSITE" id="PS51257">
    <property type="entry name" value="PROKAR_LIPOPROTEIN"/>
    <property type="match status" value="1"/>
</dbReference>
<feature type="signal peptide" evidence="2">
    <location>
        <begin position="1"/>
        <end position="21"/>
    </location>
</feature>
<dbReference type="SMART" id="SM00062">
    <property type="entry name" value="PBPb"/>
    <property type="match status" value="1"/>
</dbReference>
<dbReference type="SUPFAM" id="SSF53850">
    <property type="entry name" value="Periplasmic binding protein-like II"/>
    <property type="match status" value="1"/>
</dbReference>
<reference evidence="4 5" key="1">
    <citation type="submission" date="2018-12" db="EMBL/GenBank/DDBJ databases">
        <authorList>
            <consortium name="Pathogen Informatics"/>
        </authorList>
    </citation>
    <scope>NUCLEOTIDE SEQUENCE [LARGE SCALE GENOMIC DNA]</scope>
    <source>
        <strain evidence="4 5">NCTC10485</strain>
    </source>
</reference>
<evidence type="ECO:0000259" key="3">
    <source>
        <dbReference type="SMART" id="SM00062"/>
    </source>
</evidence>
<gene>
    <name evidence="4" type="primary">ssuA_2</name>
    <name evidence="4" type="ORF">NCTC10485_04718</name>
</gene>
<dbReference type="PANTHER" id="PTHR30024">
    <property type="entry name" value="ALIPHATIC SULFONATES-BINDING PROTEIN-RELATED"/>
    <property type="match status" value="1"/>
</dbReference>
<feature type="chain" id="PRO_5038486932" evidence="2">
    <location>
        <begin position="22"/>
        <end position="326"/>
    </location>
</feature>
<evidence type="ECO:0000313" key="4">
    <source>
        <dbReference type="EMBL" id="VEG50400.1"/>
    </source>
</evidence>
<comment type="similarity">
    <text evidence="1">Belongs to the bacterial solute-binding protein SsuA/TauA family.</text>
</comment>
<dbReference type="InterPro" id="IPR001638">
    <property type="entry name" value="Solute-binding_3/MltF_N"/>
</dbReference>
<dbReference type="Gene3D" id="3.40.190.10">
    <property type="entry name" value="Periplasmic binding protein-like II"/>
    <property type="match status" value="2"/>
</dbReference>
<dbReference type="EMBL" id="LR134355">
    <property type="protein sequence ID" value="VEG50400.1"/>
    <property type="molecule type" value="Genomic_DNA"/>
</dbReference>
<dbReference type="RefSeq" id="WP_126335941.1">
    <property type="nucleotide sequence ID" value="NZ_AP022604.1"/>
</dbReference>